<dbReference type="PIRSF" id="PIRSF005690">
    <property type="entry name" value="GerBA"/>
    <property type="match status" value="1"/>
</dbReference>
<evidence type="ECO:0000313" key="6">
    <source>
        <dbReference type="EMBL" id="SQI61649.1"/>
    </source>
</evidence>
<feature type="transmembrane region" description="Helical" evidence="5">
    <location>
        <begin position="291"/>
        <end position="313"/>
    </location>
</feature>
<dbReference type="KEGG" id="blen:NCTC4824_03339"/>
<dbReference type="PANTHER" id="PTHR22550:SF5">
    <property type="entry name" value="LEUCINE ZIPPER PROTEIN 4"/>
    <property type="match status" value="1"/>
</dbReference>
<gene>
    <name evidence="6" type="primary">gerQA</name>
    <name evidence="6" type="ORF">NCTC4824_03339</name>
</gene>
<proteinExistence type="inferred from homology"/>
<keyword evidence="5" id="KW-1133">Transmembrane helix</keyword>
<evidence type="ECO:0000256" key="2">
    <source>
        <dbReference type="ARBA" id="ARBA00005278"/>
    </source>
</evidence>
<keyword evidence="3 4" id="KW-0472">Membrane</keyword>
<evidence type="ECO:0000256" key="5">
    <source>
        <dbReference type="SAM" id="Phobius"/>
    </source>
</evidence>
<comment type="similarity">
    <text evidence="2 4">Belongs to the GerABKA family.</text>
</comment>
<keyword evidence="5" id="KW-0812">Transmembrane</keyword>
<feature type="transmembrane region" description="Helical" evidence="5">
    <location>
        <begin position="387"/>
        <end position="405"/>
    </location>
</feature>
<evidence type="ECO:0000256" key="1">
    <source>
        <dbReference type="ARBA" id="ARBA00004141"/>
    </source>
</evidence>
<dbReference type="EMBL" id="LS483476">
    <property type="protein sequence ID" value="SQI61649.1"/>
    <property type="molecule type" value="Genomic_DNA"/>
</dbReference>
<feature type="transmembrane region" description="Helical" evidence="5">
    <location>
        <begin position="417"/>
        <end position="438"/>
    </location>
</feature>
<comment type="subcellular location">
    <subcellularLocation>
        <location evidence="4">Cell membrane</location>
    </subcellularLocation>
    <subcellularLocation>
        <location evidence="1">Membrane</location>
        <topology evidence="1">Multi-pass membrane protein</topology>
    </subcellularLocation>
</comment>
<accession>A0A2X4WFR4</accession>
<feature type="transmembrane region" description="Helical" evidence="5">
    <location>
        <begin position="363"/>
        <end position="381"/>
    </location>
</feature>
<protein>
    <submittedName>
        <fullName evidence="6">Spore germination protein</fullName>
    </submittedName>
</protein>
<dbReference type="Pfam" id="PF03323">
    <property type="entry name" value="GerA"/>
    <property type="match status" value="1"/>
</dbReference>
<dbReference type="AlphaFoldDB" id="A0A2X4WFR4"/>
<dbReference type="GO" id="GO:0005886">
    <property type="term" value="C:plasma membrane"/>
    <property type="evidence" value="ECO:0007669"/>
    <property type="project" value="UniProtKB-SubCell"/>
</dbReference>
<name>A0A2X4WFR4_LEDLE</name>
<dbReference type="Proteomes" id="UP000249134">
    <property type="component" value="Chromosome 1"/>
</dbReference>
<evidence type="ECO:0000313" key="7">
    <source>
        <dbReference type="Proteomes" id="UP000249134"/>
    </source>
</evidence>
<dbReference type="PANTHER" id="PTHR22550">
    <property type="entry name" value="SPORE GERMINATION PROTEIN"/>
    <property type="match status" value="1"/>
</dbReference>
<dbReference type="InterPro" id="IPR004995">
    <property type="entry name" value="Spore_Ger"/>
</dbReference>
<evidence type="ECO:0000256" key="4">
    <source>
        <dbReference type="PIRNR" id="PIRNR005690"/>
    </source>
</evidence>
<organism evidence="6 7">
    <name type="scientific">Lederbergia lenta</name>
    <name type="common">Bacillus lentus</name>
    <dbReference type="NCBI Taxonomy" id="1467"/>
    <lineage>
        <taxon>Bacteria</taxon>
        <taxon>Bacillati</taxon>
        <taxon>Bacillota</taxon>
        <taxon>Bacilli</taxon>
        <taxon>Bacillales</taxon>
        <taxon>Bacillaceae</taxon>
        <taxon>Lederbergia</taxon>
    </lineage>
</organism>
<dbReference type="RefSeq" id="WP_066142048.1">
    <property type="nucleotide sequence ID" value="NZ_CBCSGM010000003.1"/>
</dbReference>
<reference evidence="6 7" key="1">
    <citation type="submission" date="2018-06" db="EMBL/GenBank/DDBJ databases">
        <authorList>
            <consortium name="Pathogen Informatics"/>
            <person name="Doyle S."/>
        </authorList>
    </citation>
    <scope>NUCLEOTIDE SEQUENCE [LARGE SCALE GENOMIC DNA]</scope>
    <source>
        <strain evidence="6 7">NCTC4824</strain>
    </source>
</reference>
<dbReference type="InterPro" id="IPR050768">
    <property type="entry name" value="UPF0353/GerABKA_families"/>
</dbReference>
<keyword evidence="7" id="KW-1185">Reference proteome</keyword>
<dbReference type="GO" id="GO:0009847">
    <property type="term" value="P:spore germination"/>
    <property type="evidence" value="ECO:0007669"/>
    <property type="project" value="UniProtKB-UniRule"/>
</dbReference>
<sequence length="503" mass="56378">MSLFFKKKQVIKASNSNAQESLSSLLTELAKSSDFNQSKATNQQTKMDFSIGFFSTLVDNRILREDILPYLLEGDFSTLADINQLVPKMQCIITSDLTEMERCLLEGCVLIRFDDEEKKAALITARAEIGRNITELEIEYTVDGPKTAFVESIDQNLNLVRSRIPLKELVVEEHIIGTLTKTRIVIMYIEGMTNTEIVDTLTQRITGITFDQILDSSFIEELISDNYHSPFPQLMNTENPAKVAASLCEGKVAVLVNGSPFALLGPTNIFSFFNSFEDYLNNWYLSSFIRLLRTVGVIFSVLATPIYVAILTYHPEIIPKDLMATLISSRENVPFPPIIEAFFLELAIELLREAGARLPTKVGQTIGIVGGIVLGTAVVDAGLTSNVLLIFVSIGALAAFTTPVYKISNTIRLLRFPFLFVAHLWGLLGINLCAYFVLTHLIRLTSLDRPYLEPIYPPRLSDLKDSIIRGPLIKQTMRPGFLHSQQPLRFQPKQKKKSKDIDE</sequence>
<evidence type="ECO:0000256" key="3">
    <source>
        <dbReference type="ARBA" id="ARBA00023136"/>
    </source>
</evidence>
<dbReference type="STRING" id="1348624.GCA_001591545_02438"/>